<evidence type="ECO:0000313" key="3">
    <source>
        <dbReference type="Proteomes" id="UP000597444"/>
    </source>
</evidence>
<feature type="domain" description="AraC effector-binding" evidence="1">
    <location>
        <begin position="4"/>
        <end position="164"/>
    </location>
</feature>
<dbReference type="AlphaFoldDB" id="A0A8J3ITJ6"/>
<gene>
    <name evidence="2" type="ORF">KSF_083710</name>
</gene>
<dbReference type="InterPro" id="IPR029442">
    <property type="entry name" value="GyrI-like"/>
</dbReference>
<dbReference type="Proteomes" id="UP000597444">
    <property type="component" value="Unassembled WGS sequence"/>
</dbReference>
<sequence>MKITEPKLEDRKEQPYVGIRTRTLWTEFSRVIPQLLGEVFAWLQQSQVAPDGPPFMRYYVINMEAEMDVELGVPVASVLSGSDRVRPGVLPAGQYASLVYTGVKNGIEGNGALLNWGAEKGLVWDRWDVENGEAFAARVEFYLTDPADEPDQEKWETEVAIRLADKQSL</sequence>
<name>A0A8J3ITJ6_9CHLR</name>
<protein>
    <recommendedName>
        <fullName evidence="1">AraC effector-binding domain-containing protein</fullName>
    </recommendedName>
</protein>
<dbReference type="Pfam" id="PF06445">
    <property type="entry name" value="GyrI-like"/>
    <property type="match status" value="1"/>
</dbReference>
<evidence type="ECO:0000313" key="2">
    <source>
        <dbReference type="EMBL" id="GHO98323.1"/>
    </source>
</evidence>
<dbReference type="InterPro" id="IPR010499">
    <property type="entry name" value="AraC_E-bd"/>
</dbReference>
<comment type="caution">
    <text evidence="2">The sequence shown here is derived from an EMBL/GenBank/DDBJ whole genome shotgun (WGS) entry which is preliminary data.</text>
</comment>
<proteinExistence type="predicted"/>
<dbReference type="RefSeq" id="WP_220209078.1">
    <property type="nucleotide sequence ID" value="NZ_BNJK01000002.1"/>
</dbReference>
<dbReference type="SMART" id="SM00871">
    <property type="entry name" value="AraC_E_bind"/>
    <property type="match status" value="1"/>
</dbReference>
<dbReference type="InterPro" id="IPR011256">
    <property type="entry name" value="Reg_factor_effector_dom_sf"/>
</dbReference>
<dbReference type="EMBL" id="BNJK01000002">
    <property type="protein sequence ID" value="GHO98323.1"/>
    <property type="molecule type" value="Genomic_DNA"/>
</dbReference>
<dbReference type="Gene3D" id="3.20.80.10">
    <property type="entry name" value="Regulatory factor, effector binding domain"/>
    <property type="match status" value="1"/>
</dbReference>
<evidence type="ECO:0000259" key="1">
    <source>
        <dbReference type="SMART" id="SM00871"/>
    </source>
</evidence>
<organism evidence="2 3">
    <name type="scientific">Reticulibacter mediterranei</name>
    <dbReference type="NCBI Taxonomy" id="2778369"/>
    <lineage>
        <taxon>Bacteria</taxon>
        <taxon>Bacillati</taxon>
        <taxon>Chloroflexota</taxon>
        <taxon>Ktedonobacteria</taxon>
        <taxon>Ktedonobacterales</taxon>
        <taxon>Reticulibacteraceae</taxon>
        <taxon>Reticulibacter</taxon>
    </lineage>
</organism>
<reference evidence="2" key="1">
    <citation type="submission" date="2020-10" db="EMBL/GenBank/DDBJ databases">
        <title>Taxonomic study of unclassified bacteria belonging to the class Ktedonobacteria.</title>
        <authorList>
            <person name="Yabe S."/>
            <person name="Wang C.M."/>
            <person name="Zheng Y."/>
            <person name="Sakai Y."/>
            <person name="Cavaletti L."/>
            <person name="Monciardini P."/>
            <person name="Donadio S."/>
        </authorList>
    </citation>
    <scope>NUCLEOTIDE SEQUENCE</scope>
    <source>
        <strain evidence="2">ID150040</strain>
    </source>
</reference>
<keyword evidence="3" id="KW-1185">Reference proteome</keyword>
<accession>A0A8J3ITJ6</accession>
<dbReference type="SUPFAM" id="SSF55136">
    <property type="entry name" value="Probable bacterial effector-binding domain"/>
    <property type="match status" value="1"/>
</dbReference>